<protein>
    <submittedName>
        <fullName evidence="1">Uncharacterized protein</fullName>
    </submittedName>
</protein>
<dbReference type="AlphaFoldDB" id="A0ABC9QN01"/>
<sequence length="301" mass="35386">MSLSQTNIEKNKIELINRLFKCYLDYLQVDLSNFFRNDSDRGRNIDAIVSFRDIFGSILFFDQINSTLLSDTKHDLDKLEIFIEKLLKKGRNLTKIKKDNINPSCIKKILEDDQIVDLIGEILNAAGYFRESSEKPYMKDFKNVYCDCSKINKLIKSIINKAKEDILSILKQSKDGKSNGFVQPVLEVHNAFSHLATFFYQDNPEDPFKNIDKAKSHLYRAILDYYKILIRFSINEVKKKDMLTKSFYLIREQEFLLLGQDLKDKKITFFNPKLEKEEQQDIMIAYKILFETIDEILEHQS</sequence>
<comment type="caution">
    <text evidence="1">The sequence shown here is derived from an EMBL/GenBank/DDBJ whole genome shotgun (WGS) entry which is preliminary data.</text>
</comment>
<evidence type="ECO:0000313" key="2">
    <source>
        <dbReference type="Proteomes" id="UP000003238"/>
    </source>
</evidence>
<proteinExistence type="predicted"/>
<name>A0ABC9QN01_CAMJU</name>
<reference evidence="1 2" key="1">
    <citation type="submission" date="2010-10" db="EMBL/GenBank/DDBJ databases">
        <authorList>
            <person name="Richards V."/>
            <person name="Lefebure T."/>
            <person name="Suzuki H."/>
            <person name="Pavinski Bitar P."/>
            <person name="Stanhope M."/>
        </authorList>
    </citation>
    <scope>NUCLEOTIDE SEQUENCE [LARGE SCALE GENOMIC DNA]</scope>
    <source>
        <strain evidence="1 2">2008-988</strain>
    </source>
</reference>
<organism evidence="1 2">
    <name type="scientific">Campylobacter jejuni subsp. jejuni 2008-988</name>
    <dbReference type="NCBI Taxonomy" id="889253"/>
    <lineage>
        <taxon>Bacteria</taxon>
        <taxon>Pseudomonadati</taxon>
        <taxon>Campylobacterota</taxon>
        <taxon>Epsilonproteobacteria</taxon>
        <taxon>Campylobacterales</taxon>
        <taxon>Campylobacteraceae</taxon>
        <taxon>Campylobacter</taxon>
    </lineage>
</organism>
<dbReference type="RefSeq" id="WP_002878915.1">
    <property type="nucleotide sequence ID" value="NZ_AIOS01000020.1"/>
</dbReference>
<evidence type="ECO:0000313" key="1">
    <source>
        <dbReference type="EMBL" id="EIB54619.1"/>
    </source>
</evidence>
<dbReference type="EMBL" id="AIOS01000020">
    <property type="protein sequence ID" value="EIB54619.1"/>
    <property type="molecule type" value="Genomic_DNA"/>
</dbReference>
<accession>A0ABC9QN01</accession>
<dbReference type="Proteomes" id="UP000003238">
    <property type="component" value="Unassembled WGS sequence"/>
</dbReference>
<gene>
    <name evidence="1" type="ORF">cje154_02849</name>
</gene>